<protein>
    <submittedName>
        <fullName evidence="1">Uncharacterized protein</fullName>
    </submittedName>
</protein>
<gene>
    <name evidence="1" type="ORF">QAD02_001705</name>
</gene>
<dbReference type="EMBL" id="CM056743">
    <property type="protein sequence ID" value="KAJ8670446.1"/>
    <property type="molecule type" value="Genomic_DNA"/>
</dbReference>
<comment type="caution">
    <text evidence="1">The sequence shown here is derived from an EMBL/GenBank/DDBJ whole genome shotgun (WGS) entry which is preliminary data.</text>
</comment>
<keyword evidence="2" id="KW-1185">Reference proteome</keyword>
<name>A0ACC2NH75_9HYME</name>
<reference evidence="1" key="1">
    <citation type="submission" date="2023-04" db="EMBL/GenBank/DDBJ databases">
        <title>A chromosome-level genome assembly of the parasitoid wasp Eretmocerus hayati.</title>
        <authorList>
            <person name="Zhong Y."/>
            <person name="Liu S."/>
            <person name="Liu Y."/>
        </authorList>
    </citation>
    <scope>NUCLEOTIDE SEQUENCE</scope>
    <source>
        <strain evidence="1">ZJU_SS_LIU_2023</strain>
    </source>
</reference>
<dbReference type="Proteomes" id="UP001239111">
    <property type="component" value="Chromosome 3"/>
</dbReference>
<evidence type="ECO:0000313" key="1">
    <source>
        <dbReference type="EMBL" id="KAJ8670446.1"/>
    </source>
</evidence>
<sequence length="120" mass="13614">MHRHERIRTGTLALDIQSIMSYNYVENDIELVSASKCAFVKIKAMPAAILMSSMICSVSVKVEEGISYQSIKLGSEFTREKSQVFLEVGILVGNPVVDEVKPRWMWLIAAFLNLLYERTE</sequence>
<proteinExistence type="predicted"/>
<organism evidence="1 2">
    <name type="scientific">Eretmocerus hayati</name>
    <dbReference type="NCBI Taxonomy" id="131215"/>
    <lineage>
        <taxon>Eukaryota</taxon>
        <taxon>Metazoa</taxon>
        <taxon>Ecdysozoa</taxon>
        <taxon>Arthropoda</taxon>
        <taxon>Hexapoda</taxon>
        <taxon>Insecta</taxon>
        <taxon>Pterygota</taxon>
        <taxon>Neoptera</taxon>
        <taxon>Endopterygota</taxon>
        <taxon>Hymenoptera</taxon>
        <taxon>Apocrita</taxon>
        <taxon>Proctotrupomorpha</taxon>
        <taxon>Chalcidoidea</taxon>
        <taxon>Aphelinidae</taxon>
        <taxon>Aphelininae</taxon>
        <taxon>Eretmocerus</taxon>
    </lineage>
</organism>
<evidence type="ECO:0000313" key="2">
    <source>
        <dbReference type="Proteomes" id="UP001239111"/>
    </source>
</evidence>
<accession>A0ACC2NH75</accession>